<dbReference type="Gene3D" id="3.90.25.10">
    <property type="entry name" value="UDP-galactose 4-epimerase, domain 1"/>
    <property type="match status" value="1"/>
</dbReference>
<evidence type="ECO:0000313" key="3">
    <source>
        <dbReference type="EMBL" id="BBO23294.1"/>
    </source>
</evidence>
<name>A0A809SDS7_9BACT</name>
<dbReference type="Gene3D" id="3.40.50.720">
    <property type="entry name" value="NAD(P)-binding Rossmann-like Domain"/>
    <property type="match status" value="1"/>
</dbReference>
<evidence type="ECO:0000259" key="2">
    <source>
        <dbReference type="Pfam" id="PF01370"/>
    </source>
</evidence>
<dbReference type="Pfam" id="PF01370">
    <property type="entry name" value="Epimerase"/>
    <property type="match status" value="1"/>
</dbReference>
<dbReference type="Proteomes" id="UP000662873">
    <property type="component" value="Chromosome"/>
</dbReference>
<sequence>MHVLVTGGSGFIGSALVIHLLREGHRVRVFDNNSRGHARRLATVIDDVEFLVGDIRDADHVDEAMRGVDAVAHLAFVNGTEFFYSKPELVLEVGVKGAIHTLDSAIRHGVGKYWLMSSSEVYQTPQQVPTDESAPFFIPDPLNPRYSYGGGKLISELLAINYGRKSFEQVVVVRPHNVYGPDMGWEHVVPQMSLRAAQAVRENPEGRVPFPIKGDGLQTRAFCYIDDFTEGCARAFLKGEHLGIYHVGTQEEITIRTLAEEIVRQFGREADVQTGETPEGETPRRCPDITKVSRLGYKPNVSLREGLGLTVPWYRDNAHLREETAVAG</sequence>
<comment type="similarity">
    <text evidence="1">Belongs to the NAD(P)-dependent epimerase/dehydratase family.</text>
</comment>
<dbReference type="AlphaFoldDB" id="A0A809SDS7"/>
<accession>A0A809SDS7</accession>
<evidence type="ECO:0000256" key="1">
    <source>
        <dbReference type="ARBA" id="ARBA00007637"/>
    </source>
</evidence>
<dbReference type="KEGG" id="npy:NPRO_08890"/>
<evidence type="ECO:0000313" key="4">
    <source>
        <dbReference type="Proteomes" id="UP000662873"/>
    </source>
</evidence>
<organism evidence="3 4">
    <name type="scientific">Candidatus Nitrosymbiomonas proteolyticus</name>
    <dbReference type="NCBI Taxonomy" id="2608984"/>
    <lineage>
        <taxon>Bacteria</taxon>
        <taxon>Bacillati</taxon>
        <taxon>Armatimonadota</taxon>
        <taxon>Armatimonadota incertae sedis</taxon>
        <taxon>Candidatus Nitrosymbiomonas</taxon>
    </lineage>
</organism>
<reference evidence="3" key="1">
    <citation type="journal article" name="DNA Res.">
        <title>The physiological potential of anammox bacteria as revealed by their core genome structure.</title>
        <authorList>
            <person name="Okubo T."/>
            <person name="Toyoda A."/>
            <person name="Fukuhara K."/>
            <person name="Uchiyama I."/>
            <person name="Harigaya Y."/>
            <person name="Kuroiwa M."/>
            <person name="Suzuki T."/>
            <person name="Murakami Y."/>
            <person name="Suwa Y."/>
            <person name="Takami H."/>
        </authorList>
    </citation>
    <scope>NUCLEOTIDE SEQUENCE</scope>
    <source>
        <strain evidence="3">317325-2</strain>
    </source>
</reference>
<dbReference type="EMBL" id="AP021858">
    <property type="protein sequence ID" value="BBO23294.1"/>
    <property type="molecule type" value="Genomic_DNA"/>
</dbReference>
<dbReference type="PANTHER" id="PTHR43000">
    <property type="entry name" value="DTDP-D-GLUCOSE 4,6-DEHYDRATASE-RELATED"/>
    <property type="match status" value="1"/>
</dbReference>
<gene>
    <name evidence="3" type="ORF">NPRO_08890</name>
</gene>
<proteinExistence type="inferred from homology"/>
<feature type="domain" description="NAD-dependent epimerase/dehydratase" evidence="2">
    <location>
        <begin position="3"/>
        <end position="248"/>
    </location>
</feature>
<dbReference type="InterPro" id="IPR036291">
    <property type="entry name" value="NAD(P)-bd_dom_sf"/>
</dbReference>
<dbReference type="InterPro" id="IPR001509">
    <property type="entry name" value="Epimerase_deHydtase"/>
</dbReference>
<dbReference type="SUPFAM" id="SSF51735">
    <property type="entry name" value="NAD(P)-binding Rossmann-fold domains"/>
    <property type="match status" value="1"/>
</dbReference>
<protein>
    <submittedName>
        <fullName evidence="3">NAD-dependent dehydratase</fullName>
    </submittedName>
</protein>